<dbReference type="AlphaFoldDB" id="A0A9P8NXE6"/>
<dbReference type="InterPro" id="IPR000306">
    <property type="entry name" value="Znf_FYVE"/>
</dbReference>
<feature type="compositionally biased region" description="Basic and acidic residues" evidence="5">
    <location>
        <begin position="141"/>
        <end position="151"/>
    </location>
</feature>
<evidence type="ECO:0000256" key="2">
    <source>
        <dbReference type="ARBA" id="ARBA00022771"/>
    </source>
</evidence>
<proteinExistence type="predicted"/>
<evidence type="ECO:0000256" key="3">
    <source>
        <dbReference type="ARBA" id="ARBA00022833"/>
    </source>
</evidence>
<dbReference type="GO" id="GO:0032266">
    <property type="term" value="F:phosphatidylinositol-3-phosphate binding"/>
    <property type="evidence" value="ECO:0007669"/>
    <property type="project" value="UniProtKB-ARBA"/>
</dbReference>
<evidence type="ECO:0000256" key="4">
    <source>
        <dbReference type="PROSITE-ProRule" id="PRU00091"/>
    </source>
</evidence>
<comment type="caution">
    <text evidence="7">The sequence shown here is derived from an EMBL/GenBank/DDBJ whole genome shotgun (WGS) entry which is preliminary data.</text>
</comment>
<feature type="region of interest" description="Disordered" evidence="5">
    <location>
        <begin position="228"/>
        <end position="286"/>
    </location>
</feature>
<dbReference type="OrthoDB" id="10018316at2759"/>
<sequence>MASGVHCCHGVCIVGHYCSRFALSVSQDKHLDTALWMFRGGLAISSLHMDNSEFSFKKKPIFRYNSQSRINVISDYPPQQYDQVDHDLDHHQFYSKYKGVLKDKDELPDEVLDDLDFEYNYDDKIRAPRVSLINPTFKSEASNDKDPKDPSQLEMQPENRNYVAGETARQYRPASFDLSKPTRQYSQSTESKPSVSKLRELKLKLHNEQKINYVPPVLRPTLVGIQSQSQTDVMTTSDAASGRSSASRSRSSQASESTEQPSIDIPLTPVFSNSSSSSKGVEPSHSHWKPNSSSFMCAGCNAQFSLVRRKHHCRHCGEIFCYQCVHNRANLNLLAKFEKPGLHNIKHGSPETDASKKNSYCKFSKVCEKCFKDWLIFLQNDNDHELDAPLENIAQEQVLNRDRMNSQSSKTGVPNDWNWSSF</sequence>
<dbReference type="Gene3D" id="3.30.40.10">
    <property type="entry name" value="Zinc/RING finger domain, C3HC4 (zinc finger)"/>
    <property type="match status" value="1"/>
</dbReference>
<accession>A0A9P8NXE6</accession>
<dbReference type="GO" id="GO:0008270">
    <property type="term" value="F:zinc ion binding"/>
    <property type="evidence" value="ECO:0007669"/>
    <property type="project" value="UniProtKB-KW"/>
</dbReference>
<evidence type="ECO:0000313" key="8">
    <source>
        <dbReference type="Proteomes" id="UP000769157"/>
    </source>
</evidence>
<reference evidence="7" key="2">
    <citation type="submission" date="2021-01" db="EMBL/GenBank/DDBJ databases">
        <authorList>
            <person name="Schikora-Tamarit M.A."/>
        </authorList>
    </citation>
    <scope>NUCLEOTIDE SEQUENCE</scope>
    <source>
        <strain evidence="7">CBS6075</strain>
    </source>
</reference>
<keyword evidence="2 4" id="KW-0863">Zinc-finger</keyword>
<organism evidence="7 8">
    <name type="scientific">Ogataea philodendri</name>
    <dbReference type="NCBI Taxonomy" id="1378263"/>
    <lineage>
        <taxon>Eukaryota</taxon>
        <taxon>Fungi</taxon>
        <taxon>Dikarya</taxon>
        <taxon>Ascomycota</taxon>
        <taxon>Saccharomycotina</taxon>
        <taxon>Pichiomycetes</taxon>
        <taxon>Pichiales</taxon>
        <taxon>Pichiaceae</taxon>
        <taxon>Ogataea</taxon>
    </lineage>
</organism>
<dbReference type="Pfam" id="PF01363">
    <property type="entry name" value="FYVE"/>
    <property type="match status" value="1"/>
</dbReference>
<dbReference type="InterPro" id="IPR013083">
    <property type="entry name" value="Znf_RING/FYVE/PHD"/>
</dbReference>
<feature type="compositionally biased region" description="Low complexity" evidence="5">
    <location>
        <begin position="237"/>
        <end position="257"/>
    </location>
</feature>
<dbReference type="GeneID" id="70238565"/>
<dbReference type="InterPro" id="IPR011011">
    <property type="entry name" value="Znf_FYVE_PHD"/>
</dbReference>
<evidence type="ECO:0000256" key="1">
    <source>
        <dbReference type="ARBA" id="ARBA00022723"/>
    </source>
</evidence>
<feature type="compositionally biased region" description="Polar residues" evidence="5">
    <location>
        <begin position="405"/>
        <end position="422"/>
    </location>
</feature>
<dbReference type="EMBL" id="JAEUBE010000487">
    <property type="protein sequence ID" value="KAH3661194.1"/>
    <property type="molecule type" value="Genomic_DNA"/>
</dbReference>
<feature type="region of interest" description="Disordered" evidence="5">
    <location>
        <begin position="402"/>
        <end position="422"/>
    </location>
</feature>
<dbReference type="PANTHER" id="PTHR46319">
    <property type="entry name" value="ZINC FINGER FYVE DOMAIN-CONTAINING PROTEIN"/>
    <property type="match status" value="1"/>
</dbReference>
<keyword evidence="3" id="KW-0862">Zinc</keyword>
<dbReference type="InterPro" id="IPR017455">
    <property type="entry name" value="Znf_FYVE-rel"/>
</dbReference>
<dbReference type="PANTHER" id="PTHR46319:SF3">
    <property type="entry name" value="ZINC FINGER FYVE DOMAIN-CONTAINING PROTEIN"/>
    <property type="match status" value="1"/>
</dbReference>
<feature type="region of interest" description="Disordered" evidence="5">
    <location>
        <begin position="136"/>
        <end position="196"/>
    </location>
</feature>
<feature type="compositionally biased region" description="Polar residues" evidence="5">
    <location>
        <begin position="181"/>
        <end position="194"/>
    </location>
</feature>
<dbReference type="SMART" id="SM00064">
    <property type="entry name" value="FYVE"/>
    <property type="match status" value="1"/>
</dbReference>
<evidence type="ECO:0000259" key="6">
    <source>
        <dbReference type="PROSITE" id="PS50178"/>
    </source>
</evidence>
<reference evidence="7" key="1">
    <citation type="journal article" date="2021" name="Open Biol.">
        <title>Shared evolutionary footprints suggest mitochondrial oxidative damage underlies multiple complex I losses in fungi.</title>
        <authorList>
            <person name="Schikora-Tamarit M.A."/>
            <person name="Marcet-Houben M."/>
            <person name="Nosek J."/>
            <person name="Gabaldon T."/>
        </authorList>
    </citation>
    <scope>NUCLEOTIDE SEQUENCE</scope>
    <source>
        <strain evidence="7">CBS6075</strain>
    </source>
</reference>
<dbReference type="PROSITE" id="PS50178">
    <property type="entry name" value="ZF_FYVE"/>
    <property type="match status" value="1"/>
</dbReference>
<protein>
    <recommendedName>
        <fullName evidence="6">FYVE-type domain-containing protein</fullName>
    </recommendedName>
</protein>
<gene>
    <name evidence="7" type="ORF">OGAPHI_006601</name>
</gene>
<keyword evidence="1" id="KW-0479">Metal-binding</keyword>
<feature type="compositionally biased region" description="Low complexity" evidence="5">
    <location>
        <begin position="272"/>
        <end position="283"/>
    </location>
</feature>
<dbReference type="GO" id="GO:0016197">
    <property type="term" value="P:endosomal transport"/>
    <property type="evidence" value="ECO:0007669"/>
    <property type="project" value="TreeGrafter"/>
</dbReference>
<evidence type="ECO:0000313" key="7">
    <source>
        <dbReference type="EMBL" id="KAH3661194.1"/>
    </source>
</evidence>
<dbReference type="RefSeq" id="XP_046058318.1">
    <property type="nucleotide sequence ID" value="XM_046207904.1"/>
</dbReference>
<evidence type="ECO:0000256" key="5">
    <source>
        <dbReference type="SAM" id="MobiDB-lite"/>
    </source>
</evidence>
<keyword evidence="8" id="KW-1185">Reference proteome</keyword>
<dbReference type="SUPFAM" id="SSF57903">
    <property type="entry name" value="FYVE/PHD zinc finger"/>
    <property type="match status" value="1"/>
</dbReference>
<dbReference type="GO" id="GO:0031901">
    <property type="term" value="C:early endosome membrane"/>
    <property type="evidence" value="ECO:0007669"/>
    <property type="project" value="TreeGrafter"/>
</dbReference>
<feature type="domain" description="FYVE-type" evidence="6">
    <location>
        <begin position="291"/>
        <end position="375"/>
    </location>
</feature>
<dbReference type="Proteomes" id="UP000769157">
    <property type="component" value="Unassembled WGS sequence"/>
</dbReference>
<name>A0A9P8NXE6_9ASCO</name>